<accession>A0A3E0DTJ8</accession>
<dbReference type="EMBL" id="QUNG01000001">
    <property type="protein sequence ID" value="REG86872.1"/>
    <property type="molecule type" value="Genomic_DNA"/>
</dbReference>
<protein>
    <submittedName>
        <fullName evidence="6">Uncharacterized protein DUF1656</fullName>
    </submittedName>
</protein>
<evidence type="ECO:0000256" key="3">
    <source>
        <dbReference type="ARBA" id="ARBA00022989"/>
    </source>
</evidence>
<keyword evidence="4 5" id="KW-0472">Membrane</keyword>
<evidence type="ECO:0000313" key="6">
    <source>
        <dbReference type="EMBL" id="REG86872.1"/>
    </source>
</evidence>
<reference evidence="6 7" key="1">
    <citation type="submission" date="2018-08" db="EMBL/GenBank/DDBJ databases">
        <title>Genomic Encyclopedia of Type Strains, Phase III (KMG-III): the genomes of soil and plant-associated and newly described type strains.</title>
        <authorList>
            <person name="Whitman W."/>
        </authorList>
    </citation>
    <scope>NUCLEOTIDE SEQUENCE [LARGE SCALE GENOMIC DNA]</scope>
    <source>
        <strain evidence="6 7">CECT 7375</strain>
    </source>
</reference>
<evidence type="ECO:0000256" key="2">
    <source>
        <dbReference type="ARBA" id="ARBA00022692"/>
    </source>
</evidence>
<keyword evidence="7" id="KW-1185">Reference proteome</keyword>
<evidence type="ECO:0000313" key="7">
    <source>
        <dbReference type="Proteomes" id="UP000256542"/>
    </source>
</evidence>
<keyword evidence="2 5" id="KW-0812">Transmembrane</keyword>
<keyword evidence="1" id="KW-1003">Cell membrane</keyword>
<sequence>MLQTVSFAGLEFSPLVVLLPVAFLLVAATRFILHWLHLRERIWKVAWFEVALFFCYLAATVYLLGGR</sequence>
<proteinExistence type="predicted"/>
<dbReference type="OrthoDB" id="7021192at2"/>
<evidence type="ECO:0000256" key="5">
    <source>
        <dbReference type="SAM" id="Phobius"/>
    </source>
</evidence>
<gene>
    <name evidence="6" type="ORF">DFP81_101442</name>
</gene>
<feature type="transmembrane region" description="Helical" evidence="5">
    <location>
        <begin position="45"/>
        <end position="65"/>
    </location>
</feature>
<name>A0A3E0DTJ8_9GAMM</name>
<keyword evidence="3 5" id="KW-1133">Transmembrane helix</keyword>
<dbReference type="RefSeq" id="WP_115896109.1">
    <property type="nucleotide sequence ID" value="NZ_QUNG01000001.1"/>
</dbReference>
<feature type="transmembrane region" description="Helical" evidence="5">
    <location>
        <begin position="12"/>
        <end position="33"/>
    </location>
</feature>
<comment type="caution">
    <text evidence="6">The sequence shown here is derived from an EMBL/GenBank/DDBJ whole genome shotgun (WGS) entry which is preliminary data.</text>
</comment>
<dbReference type="InterPro" id="IPR012451">
    <property type="entry name" value="DUF1656"/>
</dbReference>
<dbReference type="Proteomes" id="UP000256542">
    <property type="component" value="Unassembled WGS sequence"/>
</dbReference>
<organism evidence="6 7">
    <name type="scientific">Marinomonas pollencensis</name>
    <dbReference type="NCBI Taxonomy" id="491954"/>
    <lineage>
        <taxon>Bacteria</taxon>
        <taxon>Pseudomonadati</taxon>
        <taxon>Pseudomonadota</taxon>
        <taxon>Gammaproteobacteria</taxon>
        <taxon>Oceanospirillales</taxon>
        <taxon>Oceanospirillaceae</taxon>
        <taxon>Marinomonas</taxon>
    </lineage>
</organism>
<dbReference type="AlphaFoldDB" id="A0A3E0DTJ8"/>
<dbReference type="Pfam" id="PF07869">
    <property type="entry name" value="DUF1656"/>
    <property type="match status" value="1"/>
</dbReference>
<evidence type="ECO:0000256" key="1">
    <source>
        <dbReference type="ARBA" id="ARBA00022475"/>
    </source>
</evidence>
<evidence type="ECO:0000256" key="4">
    <source>
        <dbReference type="ARBA" id="ARBA00023136"/>
    </source>
</evidence>